<dbReference type="GO" id="GO:0004175">
    <property type="term" value="F:endopeptidase activity"/>
    <property type="evidence" value="ECO:0007669"/>
    <property type="project" value="UniProtKB-ARBA"/>
</dbReference>
<evidence type="ECO:0000259" key="2">
    <source>
        <dbReference type="Pfam" id="PF02517"/>
    </source>
</evidence>
<feature type="transmembrane region" description="Helical" evidence="1">
    <location>
        <begin position="84"/>
        <end position="105"/>
    </location>
</feature>
<feature type="transmembrane region" description="Helical" evidence="1">
    <location>
        <begin position="12"/>
        <end position="30"/>
    </location>
</feature>
<dbReference type="AlphaFoldDB" id="A0A285IIE9"/>
<reference evidence="4" key="1">
    <citation type="submission" date="2017-09" db="EMBL/GenBank/DDBJ databases">
        <authorList>
            <person name="Varghese N."/>
            <person name="Submissions S."/>
        </authorList>
    </citation>
    <scope>NUCLEOTIDE SEQUENCE [LARGE SCALE GENOMIC DNA]</scope>
    <source>
        <strain evidence="4">MSL47</strain>
    </source>
</reference>
<dbReference type="OrthoDB" id="9782250at2"/>
<protein>
    <recommendedName>
        <fullName evidence="2">CAAX prenyl protease 2/Lysostaphin resistance protein A-like domain-containing protein</fullName>
    </recommendedName>
</protein>
<dbReference type="InterPro" id="IPR003675">
    <property type="entry name" value="Rce1/LyrA-like_dom"/>
</dbReference>
<feature type="transmembrane region" description="Helical" evidence="1">
    <location>
        <begin position="42"/>
        <end position="63"/>
    </location>
</feature>
<evidence type="ECO:0000313" key="3">
    <source>
        <dbReference type="EMBL" id="SNY47780.1"/>
    </source>
</evidence>
<keyword evidence="1" id="KW-0812">Transmembrane</keyword>
<evidence type="ECO:0000256" key="1">
    <source>
        <dbReference type="SAM" id="Phobius"/>
    </source>
</evidence>
<feature type="transmembrane region" description="Helical" evidence="1">
    <location>
        <begin position="175"/>
        <end position="196"/>
    </location>
</feature>
<sequence length="222" mass="25997">MTDNKFKKFKSLAIYILLFFSIWAIYEIGIAPYIENNYSENILAFFKFFIKLFIWIVPVFLYLKFHDKIDPLSYLKLKYNIKQGLIGALGLSLIFITYNGLRAYLIGNLKLDVSLSINTWINGIVFVGLTEEIVFRGFFLKKLWDKLSFKKAMIVSSLLFVFIHYPVWFVKGNLVFPNLIFSSIYIFVIGILEAYIFKKTDSLWACIISHSIHNLIAYILFK</sequence>
<keyword evidence="1" id="KW-0472">Membrane</keyword>
<name>A0A285IIE9_9FIRM</name>
<dbReference type="RefSeq" id="WP_097019672.1">
    <property type="nucleotide sequence ID" value="NZ_OBDZ01000058.1"/>
</dbReference>
<keyword evidence="4" id="KW-1185">Reference proteome</keyword>
<dbReference type="GO" id="GO:0080120">
    <property type="term" value="P:CAAX-box protein maturation"/>
    <property type="evidence" value="ECO:0007669"/>
    <property type="project" value="UniProtKB-ARBA"/>
</dbReference>
<dbReference type="PANTHER" id="PTHR43592:SF15">
    <property type="entry name" value="CAAX AMINO TERMINAL PROTEASE FAMILY PROTEIN"/>
    <property type="match status" value="1"/>
</dbReference>
<dbReference type="PANTHER" id="PTHR43592">
    <property type="entry name" value="CAAX AMINO TERMINAL PROTEASE"/>
    <property type="match status" value="1"/>
</dbReference>
<feature type="transmembrane region" description="Helical" evidence="1">
    <location>
        <begin position="203"/>
        <end position="221"/>
    </location>
</feature>
<keyword evidence="1" id="KW-1133">Transmembrane helix</keyword>
<organism evidence="3 4">
    <name type="scientific">Orenia metallireducens</name>
    <dbReference type="NCBI Taxonomy" id="1413210"/>
    <lineage>
        <taxon>Bacteria</taxon>
        <taxon>Bacillati</taxon>
        <taxon>Bacillota</taxon>
        <taxon>Clostridia</taxon>
        <taxon>Halanaerobiales</taxon>
        <taxon>Halobacteroidaceae</taxon>
        <taxon>Orenia</taxon>
    </lineage>
</organism>
<evidence type="ECO:0000313" key="4">
    <source>
        <dbReference type="Proteomes" id="UP000219573"/>
    </source>
</evidence>
<dbReference type="EMBL" id="OBDZ01000058">
    <property type="protein sequence ID" value="SNY47780.1"/>
    <property type="molecule type" value="Genomic_DNA"/>
</dbReference>
<feature type="transmembrane region" description="Helical" evidence="1">
    <location>
        <begin position="117"/>
        <end position="140"/>
    </location>
</feature>
<dbReference type="Proteomes" id="UP000219573">
    <property type="component" value="Unassembled WGS sequence"/>
</dbReference>
<feature type="domain" description="CAAX prenyl protease 2/Lysostaphin resistance protein A-like" evidence="2">
    <location>
        <begin position="119"/>
        <end position="216"/>
    </location>
</feature>
<feature type="transmembrane region" description="Helical" evidence="1">
    <location>
        <begin position="152"/>
        <end position="169"/>
    </location>
</feature>
<proteinExistence type="predicted"/>
<gene>
    <name evidence="3" type="ORF">SAMN06265827_1583</name>
</gene>
<dbReference type="Pfam" id="PF02517">
    <property type="entry name" value="Rce1-like"/>
    <property type="match status" value="1"/>
</dbReference>
<accession>A0A285IIE9</accession>